<dbReference type="RefSeq" id="WP_302041901.1">
    <property type="nucleotide sequence ID" value="NZ_JAUKPO010000043.1"/>
</dbReference>
<reference evidence="4" key="1">
    <citation type="submission" date="2023-07" db="EMBL/GenBank/DDBJ databases">
        <title>The genome sequence of Rhodocytophaga aerolata KACC 12507.</title>
        <authorList>
            <person name="Zhang X."/>
        </authorList>
    </citation>
    <scope>NUCLEOTIDE SEQUENCE</scope>
    <source>
        <strain evidence="4">KACC 12507</strain>
    </source>
</reference>
<keyword evidence="5" id="KW-1185">Reference proteome</keyword>
<dbReference type="Pfam" id="PF00072">
    <property type="entry name" value="Response_reg"/>
    <property type="match status" value="1"/>
</dbReference>
<dbReference type="InterPro" id="IPR001789">
    <property type="entry name" value="Sig_transdc_resp-reg_receiver"/>
</dbReference>
<dbReference type="Proteomes" id="UP001168528">
    <property type="component" value="Unassembled WGS sequence"/>
</dbReference>
<evidence type="ECO:0000259" key="3">
    <source>
        <dbReference type="PROSITE" id="PS50110"/>
    </source>
</evidence>
<dbReference type="InterPro" id="IPR050595">
    <property type="entry name" value="Bact_response_regulator"/>
</dbReference>
<gene>
    <name evidence="4" type="ORF">Q0590_32810</name>
</gene>
<evidence type="ECO:0000256" key="1">
    <source>
        <dbReference type="ARBA" id="ARBA00022553"/>
    </source>
</evidence>
<dbReference type="SUPFAM" id="SSF52172">
    <property type="entry name" value="CheY-like"/>
    <property type="match status" value="1"/>
</dbReference>
<dbReference type="SMART" id="SM00448">
    <property type="entry name" value="REC"/>
    <property type="match status" value="1"/>
</dbReference>
<evidence type="ECO:0000313" key="5">
    <source>
        <dbReference type="Proteomes" id="UP001168528"/>
    </source>
</evidence>
<evidence type="ECO:0000256" key="2">
    <source>
        <dbReference type="PROSITE-ProRule" id="PRU00169"/>
    </source>
</evidence>
<dbReference type="CDD" id="cd17546">
    <property type="entry name" value="REC_hyHK_CKI1_RcsC-like"/>
    <property type="match status" value="1"/>
</dbReference>
<accession>A0ABT8RG59</accession>
<dbReference type="PROSITE" id="PS50110">
    <property type="entry name" value="RESPONSE_REGULATORY"/>
    <property type="match status" value="1"/>
</dbReference>
<comment type="caution">
    <text evidence="4">The sequence shown here is derived from an EMBL/GenBank/DDBJ whole genome shotgun (WGS) entry which is preliminary data.</text>
</comment>
<dbReference type="InterPro" id="IPR011006">
    <property type="entry name" value="CheY-like_superfamily"/>
</dbReference>
<evidence type="ECO:0000313" key="4">
    <source>
        <dbReference type="EMBL" id="MDO1451101.1"/>
    </source>
</evidence>
<feature type="domain" description="Response regulatory" evidence="3">
    <location>
        <begin position="6"/>
        <end position="129"/>
    </location>
</feature>
<dbReference type="Gene3D" id="3.40.50.2300">
    <property type="match status" value="1"/>
</dbReference>
<organism evidence="4 5">
    <name type="scientific">Rhodocytophaga aerolata</name>
    <dbReference type="NCBI Taxonomy" id="455078"/>
    <lineage>
        <taxon>Bacteria</taxon>
        <taxon>Pseudomonadati</taxon>
        <taxon>Bacteroidota</taxon>
        <taxon>Cytophagia</taxon>
        <taxon>Cytophagales</taxon>
        <taxon>Rhodocytophagaceae</taxon>
        <taxon>Rhodocytophaga</taxon>
    </lineage>
</organism>
<name>A0ABT8RG59_9BACT</name>
<sequence>MKKINSLLIVDDDHISNLLTSMLFSELYAHTQIRVSENGAQALEEIKDCLQSEQNCPDVIFLDVEMPTMDGFEFLERLEELNKKDLPIVLLTSSLHARNQEKARKYKIKALVEKPLTEEKIESVLLALSA</sequence>
<keyword evidence="1 2" id="KW-0597">Phosphoprotein</keyword>
<dbReference type="PANTHER" id="PTHR44591:SF3">
    <property type="entry name" value="RESPONSE REGULATORY DOMAIN-CONTAINING PROTEIN"/>
    <property type="match status" value="1"/>
</dbReference>
<protein>
    <submittedName>
        <fullName evidence="4">Response regulator</fullName>
    </submittedName>
</protein>
<proteinExistence type="predicted"/>
<dbReference type="PANTHER" id="PTHR44591">
    <property type="entry name" value="STRESS RESPONSE REGULATOR PROTEIN 1"/>
    <property type="match status" value="1"/>
</dbReference>
<feature type="modified residue" description="4-aspartylphosphate" evidence="2">
    <location>
        <position position="63"/>
    </location>
</feature>
<dbReference type="EMBL" id="JAUKPO010000043">
    <property type="protein sequence ID" value="MDO1451101.1"/>
    <property type="molecule type" value="Genomic_DNA"/>
</dbReference>